<name>A0A132B904_MOLSC</name>
<feature type="compositionally biased region" description="Polar residues" evidence="1">
    <location>
        <begin position="1"/>
        <end position="21"/>
    </location>
</feature>
<feature type="region of interest" description="Disordered" evidence="1">
    <location>
        <begin position="1"/>
        <end position="76"/>
    </location>
</feature>
<dbReference type="KEGG" id="psco:LY89DRAFT_741991"/>
<dbReference type="AlphaFoldDB" id="A0A132B904"/>
<sequence>MSRLTSPAGTTTKTQFSSSARGETFGQRFGSESPESALDKDSEPSGDDSENDSEDDSEGDDDLRESDVWSDELDRMKANMNRANPFDVSTKCGQYATIHVVLEHFKDNVGLHKLTKGPSVDPEADDEAIAELSRGWQAEVDAIVRKLPVLTLTDSTPAQQELNQQLESLRNTSSTSQ</sequence>
<protein>
    <submittedName>
        <fullName evidence="2">Uncharacterized protein</fullName>
    </submittedName>
</protein>
<evidence type="ECO:0000256" key="1">
    <source>
        <dbReference type="SAM" id="MobiDB-lite"/>
    </source>
</evidence>
<dbReference type="RefSeq" id="XP_018062502.1">
    <property type="nucleotide sequence ID" value="XM_018220779.1"/>
</dbReference>
<keyword evidence="3" id="KW-1185">Reference proteome</keyword>
<evidence type="ECO:0000313" key="2">
    <source>
        <dbReference type="EMBL" id="KUJ08147.1"/>
    </source>
</evidence>
<evidence type="ECO:0000313" key="3">
    <source>
        <dbReference type="Proteomes" id="UP000070700"/>
    </source>
</evidence>
<feature type="compositionally biased region" description="Acidic residues" evidence="1">
    <location>
        <begin position="44"/>
        <end position="71"/>
    </location>
</feature>
<dbReference type="Proteomes" id="UP000070700">
    <property type="component" value="Unassembled WGS sequence"/>
</dbReference>
<accession>A0A132B904</accession>
<proteinExistence type="predicted"/>
<organism evidence="2 3">
    <name type="scientific">Mollisia scopiformis</name>
    <name type="common">Conifer needle endophyte fungus</name>
    <name type="synonym">Phialocephala scopiformis</name>
    <dbReference type="NCBI Taxonomy" id="149040"/>
    <lineage>
        <taxon>Eukaryota</taxon>
        <taxon>Fungi</taxon>
        <taxon>Dikarya</taxon>
        <taxon>Ascomycota</taxon>
        <taxon>Pezizomycotina</taxon>
        <taxon>Leotiomycetes</taxon>
        <taxon>Helotiales</taxon>
        <taxon>Mollisiaceae</taxon>
        <taxon>Mollisia</taxon>
    </lineage>
</organism>
<dbReference type="GeneID" id="28830505"/>
<dbReference type="STRING" id="149040.A0A132B904"/>
<dbReference type="EMBL" id="KQ947436">
    <property type="protein sequence ID" value="KUJ08147.1"/>
    <property type="molecule type" value="Genomic_DNA"/>
</dbReference>
<gene>
    <name evidence="2" type="ORF">LY89DRAFT_741991</name>
</gene>
<reference evidence="2 3" key="1">
    <citation type="submission" date="2015-10" db="EMBL/GenBank/DDBJ databases">
        <title>Full genome of DAOMC 229536 Phialocephala scopiformis, a fungal endophyte of spruce producing the potent anti-insectan compound rugulosin.</title>
        <authorList>
            <consortium name="DOE Joint Genome Institute"/>
            <person name="Walker A.K."/>
            <person name="Frasz S.L."/>
            <person name="Seifert K.A."/>
            <person name="Miller J.D."/>
            <person name="Mondo S.J."/>
            <person name="Labutti K."/>
            <person name="Lipzen A."/>
            <person name="Dockter R."/>
            <person name="Kennedy M."/>
            <person name="Grigoriev I.V."/>
            <person name="Spatafora J.W."/>
        </authorList>
    </citation>
    <scope>NUCLEOTIDE SEQUENCE [LARGE SCALE GENOMIC DNA]</scope>
    <source>
        <strain evidence="2 3">CBS 120377</strain>
    </source>
</reference>
<dbReference type="InParanoid" id="A0A132B904"/>